<gene>
    <name evidence="1" type="ORF">Sylvanvirus4_36</name>
</gene>
<protein>
    <submittedName>
        <fullName evidence="1">Uncharacterized protein</fullName>
    </submittedName>
</protein>
<organism evidence="1">
    <name type="scientific">Sylvanvirus sp</name>
    <dbReference type="NCBI Taxonomy" id="2487774"/>
    <lineage>
        <taxon>Viruses</taxon>
    </lineage>
</organism>
<reference evidence="1" key="1">
    <citation type="submission" date="2018-10" db="EMBL/GenBank/DDBJ databases">
        <title>Hidden diversity of soil giant viruses.</title>
        <authorList>
            <person name="Schulz F."/>
            <person name="Alteio L."/>
            <person name="Goudeau D."/>
            <person name="Ryan E.M."/>
            <person name="Malmstrom R.R."/>
            <person name="Blanchard J."/>
            <person name="Woyke T."/>
        </authorList>
    </citation>
    <scope>NUCLEOTIDE SEQUENCE</scope>
    <source>
        <strain evidence="1">SYV1</strain>
    </source>
</reference>
<name>A0A3G5AHD3_9VIRU</name>
<proteinExistence type="predicted"/>
<accession>A0A3G5AHD3</accession>
<evidence type="ECO:0000313" key="1">
    <source>
        <dbReference type="EMBL" id="AYV86622.1"/>
    </source>
</evidence>
<sequence length="179" mass="20439">MLIHLSEASESQEILLPPFTASVWTSDYPGCTWTSLPWIVRMEFVTDKPLDLSESPESIESGDESPSHCVNTVPIFAIVELVQSSTHSYYSNTKHLAVQREHPATDMQDSPIEAFKVASFKWIWTRHDPLDKIDVDRSDINNVFIQSSSTLYYTLDITVEFSLRVKKSSISNSSWIYFK</sequence>
<dbReference type="EMBL" id="MK072510">
    <property type="protein sequence ID" value="AYV86622.1"/>
    <property type="molecule type" value="Genomic_DNA"/>
</dbReference>